<dbReference type="EC" id="3.1.4.52" evidence="2"/>
<evidence type="ECO:0000256" key="1">
    <source>
        <dbReference type="ARBA" id="ARBA00004651"/>
    </source>
</evidence>
<keyword evidence="3" id="KW-1003">Cell membrane</keyword>
<reference evidence="12 13" key="1">
    <citation type="submission" date="2014-05" db="EMBL/GenBank/DDBJ databases">
        <title>ATOL: Assembling a taxonomically balanced genome-scale reconstruction of the evolutionary history of the Enterobacteriaceae.</title>
        <authorList>
            <person name="Plunkett G.III."/>
            <person name="Neeno-Eckwall E.C."/>
            <person name="Glasner J.D."/>
            <person name="Perna N.T."/>
        </authorList>
    </citation>
    <scope>NUCLEOTIDE SEQUENCE [LARGE SCALE GENOMIC DNA]</scope>
    <source>
        <strain evidence="12 13">ATCC 33852</strain>
    </source>
</reference>
<evidence type="ECO:0000256" key="7">
    <source>
        <dbReference type="ARBA" id="ARBA00022989"/>
    </source>
</evidence>
<evidence type="ECO:0000256" key="2">
    <source>
        <dbReference type="ARBA" id="ARBA00012282"/>
    </source>
</evidence>
<keyword evidence="13" id="KW-1185">Reference proteome</keyword>
<dbReference type="InterPro" id="IPR035919">
    <property type="entry name" value="EAL_sf"/>
</dbReference>
<keyword evidence="8 10" id="KW-0472">Membrane</keyword>
<accession>A0A085G9H0</accession>
<dbReference type="SUPFAM" id="SSF141868">
    <property type="entry name" value="EAL domain-like"/>
    <property type="match status" value="1"/>
</dbReference>
<feature type="transmembrane region" description="Helical" evidence="10">
    <location>
        <begin position="17"/>
        <end position="40"/>
    </location>
</feature>
<dbReference type="GO" id="GO:0071111">
    <property type="term" value="F:cyclic-guanylate-specific phosphodiesterase activity"/>
    <property type="evidence" value="ECO:0007669"/>
    <property type="project" value="UniProtKB-EC"/>
</dbReference>
<dbReference type="NCBIfam" id="NF007839">
    <property type="entry name" value="PRK10551.1"/>
    <property type="match status" value="1"/>
</dbReference>
<feature type="domain" description="EAL" evidence="11">
    <location>
        <begin position="266"/>
        <end position="519"/>
    </location>
</feature>
<dbReference type="Pfam" id="PF12792">
    <property type="entry name" value="CSS-motif"/>
    <property type="match status" value="1"/>
</dbReference>
<dbReference type="PANTHER" id="PTHR33121:SF73">
    <property type="entry name" value="CYCLIC DI-GMP PHOSPHODIESTERASE PDEN-RELATED"/>
    <property type="match status" value="1"/>
</dbReference>
<evidence type="ECO:0000256" key="5">
    <source>
        <dbReference type="ARBA" id="ARBA00022692"/>
    </source>
</evidence>
<dbReference type="RefSeq" id="WP_051899490.1">
    <property type="nucleotide sequence ID" value="NZ_JMPJ01000056.1"/>
</dbReference>
<keyword evidence="6" id="KW-0378">Hydrolase</keyword>
<dbReference type="Proteomes" id="UP000028640">
    <property type="component" value="Unassembled WGS sequence"/>
</dbReference>
<keyword evidence="5 10" id="KW-0812">Transmembrane</keyword>
<protein>
    <recommendedName>
        <fullName evidence="2">cyclic-guanylate-specific phosphodiesterase</fullName>
        <ecNumber evidence="2">3.1.4.52</ecNumber>
    </recommendedName>
</protein>
<keyword evidence="7 10" id="KW-1133">Transmembrane helix</keyword>
<feature type="transmembrane region" description="Helical" evidence="10">
    <location>
        <begin position="243"/>
        <end position="263"/>
    </location>
</feature>
<dbReference type="AlphaFoldDB" id="A0A085G9H0"/>
<name>A0A085G9H0_EWIA3</name>
<evidence type="ECO:0000259" key="11">
    <source>
        <dbReference type="PROSITE" id="PS50883"/>
    </source>
</evidence>
<comment type="catalytic activity">
    <reaction evidence="9">
        <text>3',3'-c-di-GMP + H2O = 5'-phosphoguanylyl(3'-&gt;5')guanosine + H(+)</text>
        <dbReference type="Rhea" id="RHEA:24902"/>
        <dbReference type="ChEBI" id="CHEBI:15377"/>
        <dbReference type="ChEBI" id="CHEBI:15378"/>
        <dbReference type="ChEBI" id="CHEBI:58754"/>
        <dbReference type="ChEBI" id="CHEBI:58805"/>
        <dbReference type="EC" id="3.1.4.52"/>
    </reaction>
</comment>
<keyword evidence="4" id="KW-0973">c-di-GMP</keyword>
<dbReference type="InterPro" id="IPR050706">
    <property type="entry name" value="Cyclic-di-GMP_PDE-like"/>
</dbReference>
<dbReference type="eggNOG" id="COG2200">
    <property type="taxonomic scope" value="Bacteria"/>
</dbReference>
<proteinExistence type="predicted"/>
<dbReference type="OrthoDB" id="675397at2"/>
<sequence length="527" mass="59749">MGLNSALTHSVLPRRTYLIRSLIAATLLFFIFTAATLYTIAIKNKQQQQQVSDRTVEYSKAYLQNLTATMKRLSQLPEKNCEMATDQLSRDAALTLGVRDFLLVREGRVYCSSATGEMSLSVQDFFSGLDWHKPLDIQLEQGTSFIPNRPVIAVWYRNPEVSDSGILATIELTLSPYMLFAQTDEGYHGFALIVGDRALTSMGSSLLAVKDLPQSHYSEIKIDDYPFTLRLYAPQLTGENIRFTLLASLLLSLMVGALIYFTLVNRHSPEREVLLGLKHNQFFVEYQPVMETQSLKVAGIEALMRWQHPVEGRIPPDIFINFAESQGLIEVLTRRVMQLAAADAHRLMQVLPPKAKFSINISPHHMKKSSFRDDVMDFLFAMPKDYFQVVFEITERGMVDNESAMREFNWLRQQGIEIAIDDFGTGHSALIYLEKFTLDYLKIDRGFVMSIDQNTLIAPVLDTVLKLTEELNLKTIAEGVETVQQAKYLRKHGVSLLQGFLYSKPLPVDEIINYTRQVNGGLLTPEK</sequence>
<dbReference type="PROSITE" id="PS50883">
    <property type="entry name" value="EAL"/>
    <property type="match status" value="1"/>
</dbReference>
<dbReference type="STRING" id="910964.GEAM_2333"/>
<gene>
    <name evidence="12" type="ORF">GEAM_2333</name>
</gene>
<dbReference type="EMBL" id="JMPJ01000056">
    <property type="protein sequence ID" value="KFC80365.1"/>
    <property type="molecule type" value="Genomic_DNA"/>
</dbReference>
<comment type="subcellular location">
    <subcellularLocation>
        <location evidence="1">Cell membrane</location>
        <topology evidence="1">Multi-pass membrane protein</topology>
    </subcellularLocation>
</comment>
<dbReference type="InterPro" id="IPR024744">
    <property type="entry name" value="CSS-motif_dom"/>
</dbReference>
<evidence type="ECO:0000256" key="6">
    <source>
        <dbReference type="ARBA" id="ARBA00022801"/>
    </source>
</evidence>
<evidence type="ECO:0000256" key="3">
    <source>
        <dbReference type="ARBA" id="ARBA00022475"/>
    </source>
</evidence>
<dbReference type="GO" id="GO:0005886">
    <property type="term" value="C:plasma membrane"/>
    <property type="evidence" value="ECO:0007669"/>
    <property type="project" value="UniProtKB-SubCell"/>
</dbReference>
<dbReference type="Pfam" id="PF00563">
    <property type="entry name" value="EAL"/>
    <property type="match status" value="1"/>
</dbReference>
<evidence type="ECO:0000313" key="12">
    <source>
        <dbReference type="EMBL" id="KFC80365.1"/>
    </source>
</evidence>
<dbReference type="PANTHER" id="PTHR33121">
    <property type="entry name" value="CYCLIC DI-GMP PHOSPHODIESTERASE PDEF"/>
    <property type="match status" value="1"/>
</dbReference>
<dbReference type="InterPro" id="IPR001633">
    <property type="entry name" value="EAL_dom"/>
</dbReference>
<dbReference type="CDD" id="cd01948">
    <property type="entry name" value="EAL"/>
    <property type="match status" value="1"/>
</dbReference>
<organism evidence="12 13">
    <name type="scientific">Ewingella americana (strain ATCC 33852 / DSM 4580 / CCUG 14506 / JCM 5911 / LMG 7869 / NCTC 12157 / CDC 1468-78)</name>
    <dbReference type="NCBI Taxonomy" id="910964"/>
    <lineage>
        <taxon>Bacteria</taxon>
        <taxon>Pseudomonadati</taxon>
        <taxon>Pseudomonadota</taxon>
        <taxon>Gammaproteobacteria</taxon>
        <taxon>Enterobacterales</taxon>
        <taxon>Yersiniaceae</taxon>
        <taxon>Ewingella</taxon>
    </lineage>
</organism>
<dbReference type="GeneID" id="78380671"/>
<evidence type="ECO:0000256" key="4">
    <source>
        <dbReference type="ARBA" id="ARBA00022636"/>
    </source>
</evidence>
<dbReference type="SMART" id="SM00052">
    <property type="entry name" value="EAL"/>
    <property type="match status" value="1"/>
</dbReference>
<evidence type="ECO:0000256" key="8">
    <source>
        <dbReference type="ARBA" id="ARBA00023136"/>
    </source>
</evidence>
<evidence type="ECO:0000256" key="9">
    <source>
        <dbReference type="ARBA" id="ARBA00034290"/>
    </source>
</evidence>
<evidence type="ECO:0000256" key="10">
    <source>
        <dbReference type="SAM" id="Phobius"/>
    </source>
</evidence>
<evidence type="ECO:0000313" key="13">
    <source>
        <dbReference type="Proteomes" id="UP000028640"/>
    </source>
</evidence>
<comment type="caution">
    <text evidence="12">The sequence shown here is derived from an EMBL/GenBank/DDBJ whole genome shotgun (WGS) entry which is preliminary data.</text>
</comment>
<dbReference type="Gene3D" id="3.20.20.450">
    <property type="entry name" value="EAL domain"/>
    <property type="match status" value="1"/>
</dbReference>